<evidence type="ECO:0000313" key="1">
    <source>
        <dbReference type="EMBL" id="RHA63132.1"/>
    </source>
</evidence>
<dbReference type="EMBL" id="QSFP01000031">
    <property type="protein sequence ID" value="RHA63132.1"/>
    <property type="molecule type" value="Genomic_DNA"/>
</dbReference>
<gene>
    <name evidence="1" type="ORF">DW927_17820</name>
</gene>
<protein>
    <submittedName>
        <fullName evidence="1">Uncharacterized protein</fullName>
    </submittedName>
</protein>
<dbReference type="AlphaFoldDB" id="A0A1Q6SJU3"/>
<evidence type="ECO:0000313" key="2">
    <source>
        <dbReference type="Proteomes" id="UP000284465"/>
    </source>
</evidence>
<dbReference type="GeneID" id="61434181"/>
<proteinExistence type="predicted"/>
<reference evidence="1 2" key="1">
    <citation type="submission" date="2018-08" db="EMBL/GenBank/DDBJ databases">
        <title>A genome reference for cultivated species of the human gut microbiota.</title>
        <authorList>
            <person name="Zou Y."/>
            <person name="Xue W."/>
            <person name="Luo G."/>
        </authorList>
    </citation>
    <scope>NUCLEOTIDE SEQUENCE [LARGE SCALE GENOMIC DNA]</scope>
    <source>
        <strain evidence="1 2">AM43-11</strain>
    </source>
</reference>
<organism evidence="1 2">
    <name type="scientific">Roseburia intestinalis</name>
    <dbReference type="NCBI Taxonomy" id="166486"/>
    <lineage>
        <taxon>Bacteria</taxon>
        <taxon>Bacillati</taxon>
        <taxon>Bacillota</taxon>
        <taxon>Clostridia</taxon>
        <taxon>Lachnospirales</taxon>
        <taxon>Lachnospiraceae</taxon>
        <taxon>Roseburia</taxon>
    </lineage>
</organism>
<comment type="caution">
    <text evidence="1">The sequence shown here is derived from an EMBL/GenBank/DDBJ whole genome shotgun (WGS) entry which is preliminary data.</text>
</comment>
<dbReference type="Proteomes" id="UP000284465">
    <property type="component" value="Unassembled WGS sequence"/>
</dbReference>
<accession>A0A1Q6SJU3</accession>
<dbReference type="RefSeq" id="WP_006856959.1">
    <property type="nucleotide sequence ID" value="NZ_CP102289.1"/>
</dbReference>
<sequence>MKQDEQISRHFYGCMTDRIAGNQTGISILLESIIVNLFHRTIFIAKGCFRGISRLFCNGKKERTCL</sequence>
<name>A0A1Q6SJU3_9FIRM</name>